<organism evidence="2 3">
    <name type="scientific">Oryza rufipogon</name>
    <name type="common">Brownbeard rice</name>
    <name type="synonym">Asian wild rice</name>
    <dbReference type="NCBI Taxonomy" id="4529"/>
    <lineage>
        <taxon>Eukaryota</taxon>
        <taxon>Viridiplantae</taxon>
        <taxon>Streptophyta</taxon>
        <taxon>Embryophyta</taxon>
        <taxon>Tracheophyta</taxon>
        <taxon>Spermatophyta</taxon>
        <taxon>Magnoliopsida</taxon>
        <taxon>Liliopsida</taxon>
        <taxon>Poales</taxon>
        <taxon>Poaceae</taxon>
        <taxon>BOP clade</taxon>
        <taxon>Oryzoideae</taxon>
        <taxon>Oryzeae</taxon>
        <taxon>Oryzinae</taxon>
        <taxon>Oryza</taxon>
    </lineage>
</organism>
<sequence length="244" mass="25280">MAESYALEMDDLHRRWLPKEILDDIGFADDGDAPPPPAAIEGLAVHLAGILGSGARKAAAPPPTAAASPASYHNQLHRVPVCGQVLVAYGGAAGWPFTPYSSPAQWQVAAGLVNGGAVDHRRRLGSPPPKMRGGGGGGTGVFLPRTYVYHAKEESPAPAATKASSRDGKASNDLLVEEQQKQPGQGEEEEEGSPAAKAKIEQQCPPPMTGTASSEVTRVRPNAAAAAAAAALPELAALPQEWTY</sequence>
<feature type="region of interest" description="Disordered" evidence="1">
    <location>
        <begin position="119"/>
        <end position="138"/>
    </location>
</feature>
<dbReference type="HOGENOM" id="CLU_091216_0_0_1"/>
<dbReference type="Proteomes" id="UP000008022">
    <property type="component" value="Unassembled WGS sequence"/>
</dbReference>
<evidence type="ECO:0000256" key="1">
    <source>
        <dbReference type="SAM" id="MobiDB-lite"/>
    </source>
</evidence>
<reference evidence="3" key="1">
    <citation type="submission" date="2013-06" db="EMBL/GenBank/DDBJ databases">
        <authorList>
            <person name="Zhao Q."/>
        </authorList>
    </citation>
    <scope>NUCLEOTIDE SEQUENCE</scope>
    <source>
        <strain evidence="3">cv. W1943</strain>
    </source>
</reference>
<reference evidence="2" key="2">
    <citation type="submission" date="2015-06" db="UniProtKB">
        <authorList>
            <consortium name="EnsemblPlants"/>
        </authorList>
    </citation>
    <scope>IDENTIFICATION</scope>
</reference>
<dbReference type="EnsemblPlants" id="ORUFI12G04230.1">
    <property type="protein sequence ID" value="ORUFI12G04230.1"/>
    <property type="gene ID" value="ORUFI12G04230"/>
</dbReference>
<name>A0A0E0RE36_ORYRU</name>
<proteinExistence type="predicted"/>
<keyword evidence="3" id="KW-1185">Reference proteome</keyword>
<protein>
    <submittedName>
        <fullName evidence="2">Uncharacterized protein</fullName>
    </submittedName>
</protein>
<dbReference type="OMA" id="PQLHWQV"/>
<dbReference type="AlphaFoldDB" id="A0A0E0RE36"/>
<accession>A0A0E0RE36</accession>
<dbReference type="Gramene" id="ORUFI12G04230.1">
    <property type="protein sequence ID" value="ORUFI12G04230.1"/>
    <property type="gene ID" value="ORUFI12G04230"/>
</dbReference>
<feature type="region of interest" description="Disordered" evidence="1">
    <location>
        <begin position="177"/>
        <end position="217"/>
    </location>
</feature>
<dbReference type="eggNOG" id="ENOG502R3MK">
    <property type="taxonomic scope" value="Eukaryota"/>
</dbReference>
<evidence type="ECO:0000313" key="2">
    <source>
        <dbReference type="EnsemblPlants" id="ORUFI12G04230.1"/>
    </source>
</evidence>
<evidence type="ECO:0000313" key="3">
    <source>
        <dbReference type="Proteomes" id="UP000008022"/>
    </source>
</evidence>